<sequence>MSRDPPGSTNDRSGARSSWQRSISASSAAISACVTRGCFGWTSSGSVARIEPRLKSSCCTRSSVRPSSPSRSVLPAGAPGKSSISVCRAAPISALSSSTVP</sequence>
<reference evidence="2 3" key="1">
    <citation type="submission" date="2014-02" db="EMBL/GenBank/DDBJ databases">
        <title>The small core and large imbalanced accessory genome model reveals a collaborative survival strategy of Sorangium cellulosum strains in nature.</title>
        <authorList>
            <person name="Han K."/>
            <person name="Peng R."/>
            <person name="Blom J."/>
            <person name="Li Y.-Z."/>
        </authorList>
    </citation>
    <scope>NUCLEOTIDE SEQUENCE [LARGE SCALE GENOMIC DNA]</scope>
    <source>
        <strain evidence="2 3">So0157-25</strain>
    </source>
</reference>
<dbReference type="EMBL" id="JELY01000667">
    <property type="protein sequence ID" value="KYF58592.1"/>
    <property type="molecule type" value="Genomic_DNA"/>
</dbReference>
<accession>A0A150PSG4</accession>
<feature type="compositionally biased region" description="Low complexity" evidence="1">
    <location>
        <begin position="59"/>
        <end position="73"/>
    </location>
</feature>
<dbReference type="PROSITE" id="PS51257">
    <property type="entry name" value="PROKAR_LIPOPROTEIN"/>
    <property type="match status" value="1"/>
</dbReference>
<feature type="region of interest" description="Disordered" evidence="1">
    <location>
        <begin position="59"/>
        <end position="83"/>
    </location>
</feature>
<organism evidence="2 3">
    <name type="scientific">Sorangium cellulosum</name>
    <name type="common">Polyangium cellulosum</name>
    <dbReference type="NCBI Taxonomy" id="56"/>
    <lineage>
        <taxon>Bacteria</taxon>
        <taxon>Pseudomonadati</taxon>
        <taxon>Myxococcota</taxon>
        <taxon>Polyangia</taxon>
        <taxon>Polyangiales</taxon>
        <taxon>Polyangiaceae</taxon>
        <taxon>Sorangium</taxon>
    </lineage>
</organism>
<proteinExistence type="predicted"/>
<dbReference type="AlphaFoldDB" id="A0A150PSG4"/>
<gene>
    <name evidence="2" type="ORF">BE08_06265</name>
</gene>
<evidence type="ECO:0000313" key="3">
    <source>
        <dbReference type="Proteomes" id="UP000075420"/>
    </source>
</evidence>
<dbReference type="Proteomes" id="UP000075420">
    <property type="component" value="Unassembled WGS sequence"/>
</dbReference>
<evidence type="ECO:0000256" key="1">
    <source>
        <dbReference type="SAM" id="MobiDB-lite"/>
    </source>
</evidence>
<comment type="caution">
    <text evidence="2">The sequence shown here is derived from an EMBL/GenBank/DDBJ whole genome shotgun (WGS) entry which is preliminary data.</text>
</comment>
<protein>
    <submittedName>
        <fullName evidence="2">Uncharacterized protein</fullName>
    </submittedName>
</protein>
<evidence type="ECO:0000313" key="2">
    <source>
        <dbReference type="EMBL" id="KYF58592.1"/>
    </source>
</evidence>
<name>A0A150PSG4_SORCE</name>
<feature type="region of interest" description="Disordered" evidence="1">
    <location>
        <begin position="1"/>
        <end position="20"/>
    </location>
</feature>